<protein>
    <recommendedName>
        <fullName evidence="3">NAD-dependent epimerase/dehydratase domain-containing protein</fullName>
    </recommendedName>
</protein>
<dbReference type="FunFam" id="3.40.50.720:FF:000336">
    <property type="entry name" value="Aldehyde reductase"/>
    <property type="match status" value="1"/>
</dbReference>
<evidence type="ECO:0000313" key="4">
    <source>
        <dbReference type="EMBL" id="RFU34035.1"/>
    </source>
</evidence>
<sequence length="347" mass="38034">MASNTSTTVLVTGGSGFVGGHRILQLLAAGYMVRTTVRNLSREEEVRKRLIDSGAKNVNRLSFYAAVLEKNAGWAGAIKGCTYVQHVASPLPLELPSDENELIVPAREGTLRVLRASRDAGVKRVVLTSSFAAIGYGHPQRKEPFTEKDWSIIDGTVTMTAYQKSKTIAETAAWDFMNTEGGSLELTVVNPVGILGPILSTNLAASIEMVKKVMDGSMPGCPQVYFGMVDVRDLSGLYIRAMTNPAAKNERFLAVNDRGPVSMLEMTNIIRENRPEKSQKVPTRELPNWFVRVVALFMPATRHILPQLGVAKKTDNTKSKTVLGWKPRPLEETIFDTVDSLVKFGVV</sequence>
<evidence type="ECO:0000313" key="5">
    <source>
        <dbReference type="Proteomes" id="UP000258309"/>
    </source>
</evidence>
<dbReference type="OMA" id="IHPATCL"/>
<dbReference type="EMBL" id="NCSJ02000026">
    <property type="protein sequence ID" value="RFU34035.1"/>
    <property type="molecule type" value="Genomic_DNA"/>
</dbReference>
<dbReference type="Pfam" id="PF01370">
    <property type="entry name" value="Epimerase"/>
    <property type="match status" value="1"/>
</dbReference>
<comment type="caution">
    <text evidence="4">The sequence shown here is derived from an EMBL/GenBank/DDBJ whole genome shotgun (WGS) entry which is preliminary data.</text>
</comment>
<feature type="non-terminal residue" evidence="4">
    <location>
        <position position="1"/>
    </location>
</feature>
<keyword evidence="5" id="KW-1185">Reference proteome</keyword>
<dbReference type="SUPFAM" id="SSF51735">
    <property type="entry name" value="NAD(P)-binding Rossmann-fold domains"/>
    <property type="match status" value="1"/>
</dbReference>
<dbReference type="InterPro" id="IPR001509">
    <property type="entry name" value="Epimerase_deHydtase"/>
</dbReference>
<dbReference type="PANTHER" id="PTHR10366:SF564">
    <property type="entry name" value="STEROL-4-ALPHA-CARBOXYLATE 3-DEHYDROGENASE, DECARBOXYLATING"/>
    <property type="match status" value="1"/>
</dbReference>
<evidence type="ECO:0000259" key="3">
    <source>
        <dbReference type="Pfam" id="PF01370"/>
    </source>
</evidence>
<accession>A0A3E2HL07</accession>
<dbReference type="OrthoDB" id="2735536at2759"/>
<reference evidence="4 5" key="1">
    <citation type="submission" date="2018-05" db="EMBL/GenBank/DDBJ databases">
        <title>Draft genome sequence of Scytalidium lignicola DSM 105466, a ubiquitous saprotrophic fungus.</title>
        <authorList>
            <person name="Buettner E."/>
            <person name="Gebauer A.M."/>
            <person name="Hofrichter M."/>
            <person name="Liers C."/>
            <person name="Kellner H."/>
        </authorList>
    </citation>
    <scope>NUCLEOTIDE SEQUENCE [LARGE SCALE GENOMIC DNA]</scope>
    <source>
        <strain evidence="4 5">DSM 105466</strain>
    </source>
</reference>
<dbReference type="PANTHER" id="PTHR10366">
    <property type="entry name" value="NAD DEPENDENT EPIMERASE/DEHYDRATASE"/>
    <property type="match status" value="1"/>
</dbReference>
<evidence type="ECO:0000256" key="1">
    <source>
        <dbReference type="ARBA" id="ARBA00023002"/>
    </source>
</evidence>
<proteinExistence type="inferred from homology"/>
<dbReference type="GO" id="GO:0016616">
    <property type="term" value="F:oxidoreductase activity, acting on the CH-OH group of donors, NAD or NADP as acceptor"/>
    <property type="evidence" value="ECO:0007669"/>
    <property type="project" value="TreeGrafter"/>
</dbReference>
<dbReference type="InterPro" id="IPR036291">
    <property type="entry name" value="NAD(P)-bd_dom_sf"/>
</dbReference>
<keyword evidence="1" id="KW-0560">Oxidoreductase</keyword>
<dbReference type="InterPro" id="IPR050425">
    <property type="entry name" value="NAD(P)_dehydrat-like"/>
</dbReference>
<gene>
    <name evidence="4" type="ORF">B7463_g2284</name>
</gene>
<evidence type="ECO:0000256" key="2">
    <source>
        <dbReference type="ARBA" id="ARBA00023445"/>
    </source>
</evidence>
<dbReference type="STRING" id="5539.A0A3E2HL07"/>
<name>A0A3E2HL07_SCYLI</name>
<comment type="similarity">
    <text evidence="2">Belongs to the NAD(P)-dependent epimerase/dehydratase family. Dihydroflavonol-4-reductase subfamily.</text>
</comment>
<dbReference type="CDD" id="cd05227">
    <property type="entry name" value="AR_SDR_e"/>
    <property type="match status" value="1"/>
</dbReference>
<dbReference type="Proteomes" id="UP000258309">
    <property type="component" value="Unassembled WGS sequence"/>
</dbReference>
<organism evidence="4 5">
    <name type="scientific">Scytalidium lignicola</name>
    <name type="common">Hyphomycete</name>
    <dbReference type="NCBI Taxonomy" id="5539"/>
    <lineage>
        <taxon>Eukaryota</taxon>
        <taxon>Fungi</taxon>
        <taxon>Dikarya</taxon>
        <taxon>Ascomycota</taxon>
        <taxon>Pezizomycotina</taxon>
        <taxon>Leotiomycetes</taxon>
        <taxon>Leotiomycetes incertae sedis</taxon>
        <taxon>Scytalidium</taxon>
    </lineage>
</organism>
<dbReference type="AlphaFoldDB" id="A0A3E2HL07"/>
<feature type="domain" description="NAD-dependent epimerase/dehydratase" evidence="3">
    <location>
        <begin position="9"/>
        <end position="248"/>
    </location>
</feature>
<dbReference type="Gene3D" id="3.40.50.720">
    <property type="entry name" value="NAD(P)-binding Rossmann-like Domain"/>
    <property type="match status" value="1"/>
</dbReference>
<feature type="non-terminal residue" evidence="4">
    <location>
        <position position="347"/>
    </location>
</feature>